<comment type="pathway">
    <text evidence="1 4">Carotenoid biosynthesis.</text>
</comment>
<dbReference type="SUPFAM" id="SSF51905">
    <property type="entry name" value="FAD/NAD(P)-binding domain"/>
    <property type="match status" value="1"/>
</dbReference>
<keyword evidence="2 4" id="KW-0125">Carotenoid biosynthesis</keyword>
<dbReference type="PANTHER" id="PTHR43734:SF7">
    <property type="entry name" value="4,4'-DIAPONEUROSPORENE OXYGENASE"/>
    <property type="match status" value="1"/>
</dbReference>
<dbReference type="Pfam" id="PF01593">
    <property type="entry name" value="Amino_oxidase"/>
    <property type="match status" value="1"/>
</dbReference>
<dbReference type="NCBIfam" id="NF045637">
    <property type="entry name" value="carotdesatCrtDProt"/>
    <property type="match status" value="1"/>
</dbReference>
<sequence>MSKQHVIVIGAGAGGLAAAVELAAAGRAVTVLESAATVGGKMHQVRSGEHWIDAGPTVFTMRWVFDDLFANAGAQFASRLPFKEITTLARHWWTSGASIDLHADPQVTAADIAALAGSEDAEGYLQLCRDSGHIFELLKTSFMAAPQPNPISLAMRIGLNKLGEMLTLRPHQTLWRALGDYLKDPRLRQLFGRYATYVGSSPFRAPATLLLITHAEQQGVWVLPGGMTSLARAMQNLAEEHGAQFRLNTEVAAINTHDGRVSGVTLDNGESLEADDVIFNGDRSALATGCLGPDVVLATRGTPVAQRGLSAVTWCLRADTAGFPLSYHNVFFDEDYPREFSALFEDKTVAERPTVYVCAQDRLLTGHHEGHERLLVLVNAPATGDLSTWTRQQMSEIITRTEAVLADCGLKMSLSSATCRMANPQDFASRFPGSGGSLYGQATHGLFSSFMRPSSKTKISGLYLAGGSVHPGPGVPMATLSGRLAAQALLKKDQAAPWLARVLARFTPKSD</sequence>
<dbReference type="InterPro" id="IPR054841">
    <property type="entry name" value="carotdesatCrtD"/>
</dbReference>
<gene>
    <name evidence="6" type="primary">crtD</name>
    <name evidence="6" type="ORF">MBMO_EBAC000-63A02.76</name>
</gene>
<reference evidence="6" key="1">
    <citation type="submission" date="2003-11" db="EMBL/GenBank/DDBJ databases">
        <authorList>
            <person name="Heidelberg J.F."/>
            <person name="Eisen J.A."/>
            <person name="Nelson W.C."/>
            <person name="DeLong E.F."/>
        </authorList>
    </citation>
    <scope>NUCLEOTIDE SEQUENCE</scope>
</reference>
<dbReference type="AlphaFoldDB" id="Q6SH22"/>
<dbReference type="EMBL" id="AY458639">
    <property type="protein sequence ID" value="AAR37797.1"/>
    <property type="molecule type" value="Genomic_DNA"/>
</dbReference>
<evidence type="ECO:0000313" key="6">
    <source>
        <dbReference type="EMBL" id="AAR37797.1"/>
    </source>
</evidence>
<keyword evidence="3 4" id="KW-0560">Oxidoreductase</keyword>
<dbReference type="InterPro" id="IPR036188">
    <property type="entry name" value="FAD/NAD-bd_sf"/>
</dbReference>
<name>Q6SH22_9BACT</name>
<dbReference type="PANTHER" id="PTHR43734">
    <property type="entry name" value="PHYTOENE DESATURASE"/>
    <property type="match status" value="1"/>
</dbReference>
<accession>Q6SH22</accession>
<dbReference type="InterPro" id="IPR002937">
    <property type="entry name" value="Amino_oxidase"/>
</dbReference>
<evidence type="ECO:0000256" key="2">
    <source>
        <dbReference type="ARBA" id="ARBA00022746"/>
    </source>
</evidence>
<comment type="similarity">
    <text evidence="4">Belongs to the carotenoid/retinoid oxidoreductase family.</text>
</comment>
<feature type="domain" description="Amine oxidase" evidence="5">
    <location>
        <begin position="14"/>
        <end position="490"/>
    </location>
</feature>
<dbReference type="Gene3D" id="3.50.50.60">
    <property type="entry name" value="FAD/NAD(P)-binding domain"/>
    <property type="match status" value="2"/>
</dbReference>
<evidence type="ECO:0000256" key="3">
    <source>
        <dbReference type="ARBA" id="ARBA00023002"/>
    </source>
</evidence>
<evidence type="ECO:0000256" key="1">
    <source>
        <dbReference type="ARBA" id="ARBA00004829"/>
    </source>
</evidence>
<dbReference type="InterPro" id="IPR014105">
    <property type="entry name" value="Carotenoid/retinoid_OxRdtase"/>
</dbReference>
<dbReference type="NCBIfam" id="TIGR02734">
    <property type="entry name" value="crtI_fam"/>
    <property type="match status" value="1"/>
</dbReference>
<reference evidence="6" key="2">
    <citation type="submission" date="2003-12" db="EMBL/GenBank/DDBJ databases">
        <title>Monterey Bay Coastal Ocean Microbial Observatory environmental clone sequencing.</title>
        <authorList>
            <person name="DeLong E.F."/>
        </authorList>
    </citation>
    <scope>NUCLEOTIDE SEQUENCE</scope>
</reference>
<dbReference type="GO" id="GO:0016491">
    <property type="term" value="F:oxidoreductase activity"/>
    <property type="evidence" value="ECO:0007669"/>
    <property type="project" value="UniProtKB-KW"/>
</dbReference>
<dbReference type="EC" id="1.14.99.-" evidence="6"/>
<proteinExistence type="inferred from homology"/>
<protein>
    <submittedName>
        <fullName evidence="6">Methoxyneurosporene dehydrogenase</fullName>
        <ecNumber evidence="6">1.14.99.-</ecNumber>
    </submittedName>
</protein>
<dbReference type="GO" id="GO:0016117">
    <property type="term" value="P:carotenoid biosynthetic process"/>
    <property type="evidence" value="ECO:0007669"/>
    <property type="project" value="UniProtKB-KW"/>
</dbReference>
<evidence type="ECO:0000259" key="5">
    <source>
        <dbReference type="Pfam" id="PF01593"/>
    </source>
</evidence>
<evidence type="ECO:0000256" key="4">
    <source>
        <dbReference type="RuleBase" id="RU362075"/>
    </source>
</evidence>
<organism evidence="6">
    <name type="scientific">uncultured marine bacterium 442</name>
    <dbReference type="NCBI Taxonomy" id="257392"/>
    <lineage>
        <taxon>Bacteria</taxon>
        <taxon>environmental samples</taxon>
    </lineage>
</organism>